<sequence>MKMKTMIETLKKATRELHEQVEQENLARFIMDYSIDEATYKLLLLQNYVAYKTTEEEIARHLPFYEGKKHQELAKDLEQLNVPVSLHSFEGDFRCQTRPQAYGAAYVVEGSALGGMVLARNVTRCEKLSHINSHHFFNGDQNNITAWKKFKEELSLQEFSEEEKEQATQMAKATFRYFRKVFQTGFSVAAVK</sequence>
<proteinExistence type="predicted"/>
<dbReference type="Gene3D" id="1.20.910.10">
    <property type="entry name" value="Heme oxygenase-like"/>
    <property type="match status" value="1"/>
</dbReference>
<gene>
    <name evidence="1" type="ORF">ACFSTG_10835</name>
</gene>
<protein>
    <submittedName>
        <fullName evidence="1">Biliverdin-producing heme oxygenase</fullName>
    </submittedName>
</protein>
<dbReference type="RefSeq" id="WP_380752418.1">
    <property type="nucleotide sequence ID" value="NZ_JBHULT010000009.1"/>
</dbReference>
<dbReference type="InterPro" id="IPR016053">
    <property type="entry name" value="Haem_Oase-like"/>
</dbReference>
<dbReference type="SUPFAM" id="SSF48613">
    <property type="entry name" value="Heme oxygenase-like"/>
    <property type="match status" value="1"/>
</dbReference>
<accession>A0ABW5IZ92</accession>
<name>A0ABW5IZ92_9FLAO</name>
<dbReference type="InterPro" id="IPR016084">
    <property type="entry name" value="Haem_Oase-like_multi-hlx"/>
</dbReference>
<dbReference type="EMBL" id="JBHULT010000009">
    <property type="protein sequence ID" value="MFD2518391.1"/>
    <property type="molecule type" value="Genomic_DNA"/>
</dbReference>
<dbReference type="CDD" id="cd19166">
    <property type="entry name" value="HemeO-bac"/>
    <property type="match status" value="1"/>
</dbReference>
<evidence type="ECO:0000313" key="2">
    <source>
        <dbReference type="Proteomes" id="UP001597468"/>
    </source>
</evidence>
<keyword evidence="2" id="KW-1185">Reference proteome</keyword>
<organism evidence="1 2">
    <name type="scientific">Salinimicrobium flavum</name>
    <dbReference type="NCBI Taxonomy" id="1737065"/>
    <lineage>
        <taxon>Bacteria</taxon>
        <taxon>Pseudomonadati</taxon>
        <taxon>Bacteroidota</taxon>
        <taxon>Flavobacteriia</taxon>
        <taxon>Flavobacteriales</taxon>
        <taxon>Flavobacteriaceae</taxon>
        <taxon>Salinimicrobium</taxon>
    </lineage>
</organism>
<reference evidence="2" key="1">
    <citation type="journal article" date="2019" name="Int. J. Syst. Evol. Microbiol.">
        <title>The Global Catalogue of Microorganisms (GCM) 10K type strain sequencing project: providing services to taxonomists for standard genome sequencing and annotation.</title>
        <authorList>
            <consortium name="The Broad Institute Genomics Platform"/>
            <consortium name="The Broad Institute Genome Sequencing Center for Infectious Disease"/>
            <person name="Wu L."/>
            <person name="Ma J."/>
        </authorList>
    </citation>
    <scope>NUCLEOTIDE SEQUENCE [LARGE SCALE GENOMIC DNA]</scope>
    <source>
        <strain evidence="2">KCTC 42585</strain>
    </source>
</reference>
<evidence type="ECO:0000313" key="1">
    <source>
        <dbReference type="EMBL" id="MFD2518391.1"/>
    </source>
</evidence>
<dbReference type="Pfam" id="PF01126">
    <property type="entry name" value="Heme_oxygenase"/>
    <property type="match status" value="1"/>
</dbReference>
<dbReference type="Proteomes" id="UP001597468">
    <property type="component" value="Unassembled WGS sequence"/>
</dbReference>
<comment type="caution">
    <text evidence="1">The sequence shown here is derived from an EMBL/GenBank/DDBJ whole genome shotgun (WGS) entry which is preliminary data.</text>
</comment>